<dbReference type="Gene3D" id="1.10.10.10">
    <property type="entry name" value="Winged helix-like DNA-binding domain superfamily/Winged helix DNA-binding domain"/>
    <property type="match status" value="1"/>
</dbReference>
<keyword evidence="2" id="KW-0238">DNA-binding</keyword>
<name>A0A7L7KT88_9MOLU</name>
<dbReference type="Proteomes" id="UP000514720">
    <property type="component" value="Chromosome"/>
</dbReference>
<gene>
    <name evidence="6" type="ORF">G4Z02_05240</name>
</gene>
<feature type="domain" description="HTH marR-type" evidence="5">
    <location>
        <begin position="6"/>
        <end position="139"/>
    </location>
</feature>
<dbReference type="InterPro" id="IPR000835">
    <property type="entry name" value="HTH_MarR-typ"/>
</dbReference>
<dbReference type="RefSeq" id="WP_258876950.1">
    <property type="nucleotide sequence ID" value="NZ_CP048914.1"/>
</dbReference>
<evidence type="ECO:0000256" key="3">
    <source>
        <dbReference type="ARBA" id="ARBA00023163"/>
    </source>
</evidence>
<proteinExistence type="predicted"/>
<dbReference type="SMART" id="SM00347">
    <property type="entry name" value="HTH_MARR"/>
    <property type="match status" value="1"/>
</dbReference>
<dbReference type="AlphaFoldDB" id="A0A7L7KT88"/>
<dbReference type="PROSITE" id="PS50987">
    <property type="entry name" value="HTH_ARSR_2"/>
    <property type="match status" value="1"/>
</dbReference>
<organism evidence="6 7">
    <name type="scientific">Candidatus Xianfuyuplasma coldseepsis</name>
    <dbReference type="NCBI Taxonomy" id="2782163"/>
    <lineage>
        <taxon>Bacteria</taxon>
        <taxon>Bacillati</taxon>
        <taxon>Mycoplasmatota</taxon>
        <taxon>Mollicutes</taxon>
        <taxon>Candidatus Izemoplasmatales</taxon>
        <taxon>Candidatus Izemoplasmataceae</taxon>
        <taxon>Candidatus Xianfuyuplasma</taxon>
    </lineage>
</organism>
<dbReference type="InterPro" id="IPR001845">
    <property type="entry name" value="HTH_ArsR_DNA-bd_dom"/>
</dbReference>
<dbReference type="EMBL" id="CP048914">
    <property type="protein sequence ID" value="QMS85174.1"/>
    <property type="molecule type" value="Genomic_DNA"/>
</dbReference>
<sequence length="145" mass="16954">MDGYVQETLFFAASKLHRNINRIAEQVFKPTGLPPSHGMIMLFLDEWKELSPGDLSESLDFNPSTVTRFLDKLEKMKYVKRRKDSRYSYVSLTQKGVQKIPEIKGVFEELEYTLNRMITSKISHKQQPIIRDMADRIVEKTRKGQ</sequence>
<dbReference type="CDD" id="cd00090">
    <property type="entry name" value="HTH_ARSR"/>
    <property type="match status" value="1"/>
</dbReference>
<dbReference type="PANTHER" id="PTHR42756">
    <property type="entry name" value="TRANSCRIPTIONAL REGULATOR, MARR"/>
    <property type="match status" value="1"/>
</dbReference>
<evidence type="ECO:0000259" key="5">
    <source>
        <dbReference type="PROSITE" id="PS50995"/>
    </source>
</evidence>
<dbReference type="GO" id="GO:0003677">
    <property type="term" value="F:DNA binding"/>
    <property type="evidence" value="ECO:0007669"/>
    <property type="project" value="UniProtKB-KW"/>
</dbReference>
<evidence type="ECO:0000313" key="7">
    <source>
        <dbReference type="Proteomes" id="UP000514720"/>
    </source>
</evidence>
<dbReference type="InterPro" id="IPR036388">
    <property type="entry name" value="WH-like_DNA-bd_sf"/>
</dbReference>
<evidence type="ECO:0000256" key="2">
    <source>
        <dbReference type="ARBA" id="ARBA00023125"/>
    </source>
</evidence>
<evidence type="ECO:0000259" key="4">
    <source>
        <dbReference type="PROSITE" id="PS50987"/>
    </source>
</evidence>
<keyword evidence="1" id="KW-0805">Transcription regulation</keyword>
<dbReference type="InterPro" id="IPR011991">
    <property type="entry name" value="ArsR-like_HTH"/>
</dbReference>
<dbReference type="PANTHER" id="PTHR42756:SF1">
    <property type="entry name" value="TRANSCRIPTIONAL REPRESSOR OF EMRAB OPERON"/>
    <property type="match status" value="1"/>
</dbReference>
<dbReference type="SUPFAM" id="SSF46785">
    <property type="entry name" value="Winged helix' DNA-binding domain"/>
    <property type="match status" value="1"/>
</dbReference>
<dbReference type="InterPro" id="IPR036390">
    <property type="entry name" value="WH_DNA-bd_sf"/>
</dbReference>
<keyword evidence="7" id="KW-1185">Reference proteome</keyword>
<protein>
    <submittedName>
        <fullName evidence="6">MarR family transcriptional regulator</fullName>
    </submittedName>
</protein>
<evidence type="ECO:0000256" key="1">
    <source>
        <dbReference type="ARBA" id="ARBA00023015"/>
    </source>
</evidence>
<evidence type="ECO:0000313" key="6">
    <source>
        <dbReference type="EMBL" id="QMS85174.1"/>
    </source>
</evidence>
<dbReference type="PROSITE" id="PS50995">
    <property type="entry name" value="HTH_MARR_2"/>
    <property type="match status" value="1"/>
</dbReference>
<dbReference type="Pfam" id="PF01047">
    <property type="entry name" value="MarR"/>
    <property type="match status" value="1"/>
</dbReference>
<dbReference type="KEGG" id="xcl:G4Z02_05240"/>
<reference evidence="6 7" key="1">
    <citation type="submission" date="2020-02" db="EMBL/GenBank/DDBJ databases">
        <authorList>
            <person name="Zheng R.K."/>
            <person name="Sun C.M."/>
        </authorList>
    </citation>
    <scope>NUCLEOTIDE SEQUENCE [LARGE SCALE GENOMIC DNA]</scope>
    <source>
        <strain evidence="7">zrk13</strain>
    </source>
</reference>
<dbReference type="PRINTS" id="PR00598">
    <property type="entry name" value="HTHMARR"/>
</dbReference>
<feature type="domain" description="HTH arsR-type" evidence="4">
    <location>
        <begin position="16"/>
        <end position="112"/>
    </location>
</feature>
<dbReference type="GO" id="GO:0003700">
    <property type="term" value="F:DNA-binding transcription factor activity"/>
    <property type="evidence" value="ECO:0007669"/>
    <property type="project" value="InterPro"/>
</dbReference>
<accession>A0A7L7KT88</accession>
<keyword evidence="3" id="KW-0804">Transcription</keyword>